<dbReference type="EMBL" id="JAINDJ010000005">
    <property type="protein sequence ID" value="KAG9446799.1"/>
    <property type="molecule type" value="Genomic_DNA"/>
</dbReference>
<sequence length="306" mass="35162">MEVLDPRYHTRLSFPSCLSTLRGVSSTTHLALRLFPFTKISGRRFLLRIRCSDRRTDSYWESNAEEIGASGFWFREETFDEDEGMDEEDGDVFGRRGNRKWWSDDPSEYEEDSDFFEESVWDKFSIFKALKSFGWMLPPIIISMLLTSGPKAFLMALALPLGQSAISLVFDKVWGKSSSSKPRSKARRRPFTRNFREEEEDEEEEIKYDTGGRPAYKSWVATEGGVAEKESSQSSPSLGGWEELENTQTSRKEAKKRTTRTIGGSSPPRAAPKTRLSRRGRYRDVPLFLRLLIAVFPFLGSWTKIL</sequence>
<proteinExistence type="predicted"/>
<gene>
    <name evidence="2" type="ORF">H6P81_012927</name>
</gene>
<evidence type="ECO:0000313" key="2">
    <source>
        <dbReference type="EMBL" id="KAG9446799.1"/>
    </source>
</evidence>
<feature type="compositionally biased region" description="Basic residues" evidence="1">
    <location>
        <begin position="182"/>
        <end position="191"/>
    </location>
</feature>
<evidence type="ECO:0000313" key="3">
    <source>
        <dbReference type="Proteomes" id="UP000825729"/>
    </source>
</evidence>
<feature type="compositionally biased region" description="Acidic residues" evidence="1">
    <location>
        <begin position="197"/>
        <end position="206"/>
    </location>
</feature>
<evidence type="ECO:0000256" key="1">
    <source>
        <dbReference type="SAM" id="MobiDB-lite"/>
    </source>
</evidence>
<protein>
    <submittedName>
        <fullName evidence="2">Uncharacterized protein</fullName>
    </submittedName>
</protein>
<feature type="region of interest" description="Disordered" evidence="1">
    <location>
        <begin position="176"/>
        <end position="209"/>
    </location>
</feature>
<dbReference type="AlphaFoldDB" id="A0AAV7EET0"/>
<accession>A0AAV7EET0</accession>
<reference evidence="2 3" key="1">
    <citation type="submission" date="2021-07" db="EMBL/GenBank/DDBJ databases">
        <title>The Aristolochia fimbriata genome: insights into angiosperm evolution, floral development and chemical biosynthesis.</title>
        <authorList>
            <person name="Jiao Y."/>
        </authorList>
    </citation>
    <scope>NUCLEOTIDE SEQUENCE [LARGE SCALE GENOMIC DNA]</scope>
    <source>
        <strain evidence="2">IBCAS-2021</strain>
        <tissue evidence="2">Leaf</tissue>
    </source>
</reference>
<feature type="region of interest" description="Disordered" evidence="1">
    <location>
        <begin position="224"/>
        <end position="277"/>
    </location>
</feature>
<keyword evidence="3" id="KW-1185">Reference proteome</keyword>
<dbReference type="PANTHER" id="PTHR35719:SF5">
    <property type="entry name" value="T6K12.7 PROTEIN"/>
    <property type="match status" value="1"/>
</dbReference>
<comment type="caution">
    <text evidence="2">The sequence shown here is derived from an EMBL/GenBank/DDBJ whole genome shotgun (WGS) entry which is preliminary data.</text>
</comment>
<name>A0AAV7EET0_ARIFI</name>
<dbReference type="Proteomes" id="UP000825729">
    <property type="component" value="Unassembled WGS sequence"/>
</dbReference>
<dbReference type="PANTHER" id="PTHR35719">
    <property type="entry name" value="OS01G0680600 PROTEIN"/>
    <property type="match status" value="1"/>
</dbReference>
<organism evidence="2 3">
    <name type="scientific">Aristolochia fimbriata</name>
    <name type="common">White veined hardy Dutchman's pipe vine</name>
    <dbReference type="NCBI Taxonomy" id="158543"/>
    <lineage>
        <taxon>Eukaryota</taxon>
        <taxon>Viridiplantae</taxon>
        <taxon>Streptophyta</taxon>
        <taxon>Embryophyta</taxon>
        <taxon>Tracheophyta</taxon>
        <taxon>Spermatophyta</taxon>
        <taxon>Magnoliopsida</taxon>
        <taxon>Magnoliidae</taxon>
        <taxon>Piperales</taxon>
        <taxon>Aristolochiaceae</taxon>
        <taxon>Aristolochia</taxon>
    </lineage>
</organism>